<dbReference type="EMBL" id="JBHULU010000022">
    <property type="protein sequence ID" value="MFD2515792.1"/>
    <property type="molecule type" value="Genomic_DNA"/>
</dbReference>
<organism evidence="1 2">
    <name type="scientific">Pontibacter locisalis</name>
    <dbReference type="NCBI Taxonomy" id="1719035"/>
    <lineage>
        <taxon>Bacteria</taxon>
        <taxon>Pseudomonadati</taxon>
        <taxon>Bacteroidota</taxon>
        <taxon>Cytophagia</taxon>
        <taxon>Cytophagales</taxon>
        <taxon>Hymenobacteraceae</taxon>
        <taxon>Pontibacter</taxon>
    </lineage>
</organism>
<gene>
    <name evidence="1" type="ORF">ACFSRY_18110</name>
</gene>
<dbReference type="InterPro" id="IPR011051">
    <property type="entry name" value="RmlC_Cupin_sf"/>
</dbReference>
<accession>A0ABW5IRY1</accession>
<dbReference type="Proteomes" id="UP001597544">
    <property type="component" value="Unassembled WGS sequence"/>
</dbReference>
<protein>
    <recommendedName>
        <fullName evidence="3">Cupin domain-containing protein</fullName>
    </recommendedName>
</protein>
<dbReference type="CDD" id="cd07009">
    <property type="entry name" value="cupin_BLL0285-like"/>
    <property type="match status" value="1"/>
</dbReference>
<keyword evidence="2" id="KW-1185">Reference proteome</keyword>
<dbReference type="RefSeq" id="WP_377511301.1">
    <property type="nucleotide sequence ID" value="NZ_JBHULU010000022.1"/>
</dbReference>
<dbReference type="Gene3D" id="2.60.120.10">
    <property type="entry name" value="Jelly Rolls"/>
    <property type="match status" value="1"/>
</dbReference>
<evidence type="ECO:0000313" key="2">
    <source>
        <dbReference type="Proteomes" id="UP001597544"/>
    </source>
</evidence>
<evidence type="ECO:0008006" key="3">
    <source>
        <dbReference type="Google" id="ProtNLM"/>
    </source>
</evidence>
<evidence type="ECO:0000313" key="1">
    <source>
        <dbReference type="EMBL" id="MFD2515792.1"/>
    </source>
</evidence>
<reference evidence="2" key="1">
    <citation type="journal article" date="2019" name="Int. J. Syst. Evol. Microbiol.">
        <title>The Global Catalogue of Microorganisms (GCM) 10K type strain sequencing project: providing services to taxonomists for standard genome sequencing and annotation.</title>
        <authorList>
            <consortium name="The Broad Institute Genomics Platform"/>
            <consortium name="The Broad Institute Genome Sequencing Center for Infectious Disease"/>
            <person name="Wu L."/>
            <person name="Ma J."/>
        </authorList>
    </citation>
    <scope>NUCLEOTIDE SEQUENCE [LARGE SCALE GENOMIC DNA]</scope>
    <source>
        <strain evidence="2">KCTC 42498</strain>
    </source>
</reference>
<dbReference type="SUPFAM" id="SSF51182">
    <property type="entry name" value="RmlC-like cupins"/>
    <property type="match status" value="1"/>
</dbReference>
<comment type="caution">
    <text evidence="1">The sequence shown here is derived from an EMBL/GenBank/DDBJ whole genome shotgun (WGS) entry which is preliminary data.</text>
</comment>
<dbReference type="InterPro" id="IPR014710">
    <property type="entry name" value="RmlC-like_jellyroll"/>
</dbReference>
<proteinExistence type="predicted"/>
<name>A0ABW5IRY1_9BACT</name>
<sequence length="154" mass="17361">MSDNSQNKKPKQYYWHVWTDEEGVSHQTRTELTSFKKESMGGDADEQWNNHLLEANTKVLFTELPVGWVGTWHENPKPQWIVPLSGRWYVETMDGKRVEMGPGEISLGGDQNTKANAQGHKGHVSGTLGTEPAKLMIVQLLEEKWIGAKPGDFS</sequence>